<feature type="domain" description="EF-hand" evidence="3">
    <location>
        <begin position="49"/>
        <end position="84"/>
    </location>
</feature>
<dbReference type="RefSeq" id="WP_050659514.1">
    <property type="nucleotide sequence ID" value="NZ_LFWC01000010.1"/>
</dbReference>
<gene>
    <name evidence="4" type="ORF">EDC28_107209</name>
</gene>
<dbReference type="InterPro" id="IPR018247">
    <property type="entry name" value="EF_Hand_1_Ca_BS"/>
</dbReference>
<evidence type="ECO:0000313" key="5">
    <source>
        <dbReference type="Proteomes" id="UP000268033"/>
    </source>
</evidence>
<comment type="caution">
    <text evidence="4">The sequence shown here is derived from an EMBL/GenBank/DDBJ whole genome shotgun (WGS) entry which is preliminary data.</text>
</comment>
<dbReference type="Pfam" id="PF13202">
    <property type="entry name" value="EF-hand_5"/>
    <property type="match status" value="3"/>
</dbReference>
<dbReference type="PROSITE" id="PS50222">
    <property type="entry name" value="EF_HAND_2"/>
    <property type="match status" value="2"/>
</dbReference>
<accession>A0A3N1PB94</accession>
<dbReference type="InterPro" id="IPR002048">
    <property type="entry name" value="EF_hand_dom"/>
</dbReference>
<evidence type="ECO:0000259" key="3">
    <source>
        <dbReference type="PROSITE" id="PS50222"/>
    </source>
</evidence>
<keyword evidence="2" id="KW-0732">Signal</keyword>
<dbReference type="AlphaFoldDB" id="A0A3N1PB94"/>
<feature type="signal peptide" evidence="2">
    <location>
        <begin position="1"/>
        <end position="20"/>
    </location>
</feature>
<dbReference type="OrthoDB" id="6335564at2"/>
<dbReference type="STRING" id="584787.GCA_001247655_00597"/>
<name>A0A3N1PB94_9GAMM</name>
<dbReference type="InterPro" id="IPR052591">
    <property type="entry name" value="CML21-like"/>
</dbReference>
<dbReference type="Proteomes" id="UP000268033">
    <property type="component" value="Unassembled WGS sequence"/>
</dbReference>
<dbReference type="InterPro" id="IPR011992">
    <property type="entry name" value="EF-hand-dom_pair"/>
</dbReference>
<dbReference type="PROSITE" id="PS00018">
    <property type="entry name" value="EF_HAND_1"/>
    <property type="match status" value="2"/>
</dbReference>
<organism evidence="4 5">
    <name type="scientific">Gallaecimonas pentaromativorans</name>
    <dbReference type="NCBI Taxonomy" id="584787"/>
    <lineage>
        <taxon>Bacteria</taxon>
        <taxon>Pseudomonadati</taxon>
        <taxon>Pseudomonadota</taxon>
        <taxon>Gammaproteobacteria</taxon>
        <taxon>Enterobacterales</taxon>
        <taxon>Gallaecimonadaceae</taxon>
        <taxon>Gallaecimonas</taxon>
    </lineage>
</organism>
<protein>
    <submittedName>
        <fullName evidence="4">Ca2+-binding EF-hand superfamily protein</fullName>
    </submittedName>
</protein>
<evidence type="ECO:0000256" key="1">
    <source>
        <dbReference type="SAM" id="MobiDB-lite"/>
    </source>
</evidence>
<feature type="region of interest" description="Disordered" evidence="1">
    <location>
        <begin position="21"/>
        <end position="141"/>
    </location>
</feature>
<dbReference type="Gene3D" id="1.10.238.10">
    <property type="entry name" value="EF-hand"/>
    <property type="match status" value="2"/>
</dbReference>
<evidence type="ECO:0000313" key="4">
    <source>
        <dbReference type="EMBL" id="ROQ24327.1"/>
    </source>
</evidence>
<dbReference type="SUPFAM" id="SSF47473">
    <property type="entry name" value="EF-hand"/>
    <property type="match status" value="1"/>
</dbReference>
<dbReference type="SMART" id="SM00054">
    <property type="entry name" value="EFh"/>
    <property type="match status" value="2"/>
</dbReference>
<dbReference type="Pfam" id="PF00036">
    <property type="entry name" value="EF-hand_1"/>
    <property type="match status" value="1"/>
</dbReference>
<sequence length="141" mass="14793">MQKHHLLALASLLAVSTAWAEDRPAPPAPPSFSSLDSNGDGEISSSEAANDPMLSHMFSRIDTDGSGTLSEAEFKAALSHGPGDRHGPPSFASLDTDGDGMISTSEAASDPMLSQMFDKLDANGDGVISENEYRAPPPPRR</sequence>
<dbReference type="EMBL" id="RJUL01000007">
    <property type="protein sequence ID" value="ROQ24327.1"/>
    <property type="molecule type" value="Genomic_DNA"/>
</dbReference>
<reference evidence="4 5" key="1">
    <citation type="submission" date="2018-11" db="EMBL/GenBank/DDBJ databases">
        <title>Genomic Encyclopedia of Type Strains, Phase IV (KMG-IV): sequencing the most valuable type-strain genomes for metagenomic binning, comparative biology and taxonomic classification.</title>
        <authorList>
            <person name="Goeker M."/>
        </authorList>
    </citation>
    <scope>NUCLEOTIDE SEQUENCE [LARGE SCALE GENOMIC DNA]</scope>
    <source>
        <strain evidence="4 5">DSM 21945</strain>
    </source>
</reference>
<proteinExistence type="predicted"/>
<keyword evidence="5" id="KW-1185">Reference proteome</keyword>
<dbReference type="PANTHER" id="PTHR23064">
    <property type="entry name" value="TROPONIN"/>
    <property type="match status" value="1"/>
</dbReference>
<evidence type="ECO:0000256" key="2">
    <source>
        <dbReference type="SAM" id="SignalP"/>
    </source>
</evidence>
<feature type="chain" id="PRO_5018228060" evidence="2">
    <location>
        <begin position="21"/>
        <end position="141"/>
    </location>
</feature>
<feature type="domain" description="EF-hand" evidence="3">
    <location>
        <begin position="108"/>
        <end position="141"/>
    </location>
</feature>
<dbReference type="GO" id="GO:0005509">
    <property type="term" value="F:calcium ion binding"/>
    <property type="evidence" value="ECO:0007669"/>
    <property type="project" value="InterPro"/>
</dbReference>
<feature type="compositionally biased region" description="Polar residues" evidence="1">
    <location>
        <begin position="31"/>
        <end position="48"/>
    </location>
</feature>
<dbReference type="CDD" id="cd00051">
    <property type="entry name" value="EFh"/>
    <property type="match status" value="1"/>
</dbReference>